<name>A0A7J6VF34_THATH</name>
<dbReference type="Proteomes" id="UP000554482">
    <property type="component" value="Unassembled WGS sequence"/>
</dbReference>
<evidence type="ECO:0000259" key="7">
    <source>
        <dbReference type="PROSITE" id="PS50888"/>
    </source>
</evidence>
<evidence type="ECO:0000256" key="3">
    <source>
        <dbReference type="ARBA" id="ARBA00023125"/>
    </source>
</evidence>
<feature type="region of interest" description="Disordered" evidence="6">
    <location>
        <begin position="526"/>
        <end position="552"/>
    </location>
</feature>
<sequence>MDEFIDHFFSSSSWTNVDGSERSSWVGSGLDQTNELLPDTMVAYEEDDNNLPANLIPSHHIADTLLAEGTSMFAGGDPSFEHEKTIISGKAQPQPLQGGIDRGSKTSLLGLMDGNLNPGYMDQKLNTPATLGTLSYISPELLSAAIDPTKLPSSVQPESGSVGSNDSEPSEIQTTLRDPHSLTPVPHLWPMSSYRGVSSVPSIMVPDQLQGLGLQGQYVETDAAGLGNNNFKDDNFLQGNLQALLNEQHELSNHYLSSFSARHQTPLELTAEDPQMQLTEGNFIKHYTDQSPIAQLPHVTSTAVGSCNGTAKPRVRARRGQATDPHSIAERLRREKIAERMKNLQELVPNSTKTDKASMLDEIIEYVRFLQLQVKVLSMSRLGAIGAVVPLITENQAEIMHSQGSTSVLLSQSACREDNPIECSNTLTFEQEVVKLMESNMTTAMQFLQSKGLCLMPIALAAAISGSKAQPTSILTEGKKSILINDFVHRSNGQPSIGTSQISSDGETRSEENIIGIHSREDFSSNSCNGTNIKKEGTNTANFTREINPEET</sequence>
<dbReference type="PANTHER" id="PTHR16223">
    <property type="entry name" value="TRANSCRIPTION FACTOR BHLH83-RELATED"/>
    <property type="match status" value="1"/>
</dbReference>
<dbReference type="InterPro" id="IPR045843">
    <property type="entry name" value="IND-like"/>
</dbReference>
<dbReference type="Pfam" id="PF00010">
    <property type="entry name" value="HLH"/>
    <property type="match status" value="1"/>
</dbReference>
<dbReference type="InterPro" id="IPR011598">
    <property type="entry name" value="bHLH_dom"/>
</dbReference>
<evidence type="ECO:0000313" key="9">
    <source>
        <dbReference type="Proteomes" id="UP000554482"/>
    </source>
</evidence>
<feature type="compositionally biased region" description="Polar residues" evidence="6">
    <location>
        <begin position="151"/>
        <end position="176"/>
    </location>
</feature>
<evidence type="ECO:0000313" key="8">
    <source>
        <dbReference type="EMBL" id="KAF5182830.1"/>
    </source>
</evidence>
<dbReference type="SUPFAM" id="SSF47459">
    <property type="entry name" value="HLH, helix-loop-helix DNA-binding domain"/>
    <property type="match status" value="1"/>
</dbReference>
<organism evidence="8 9">
    <name type="scientific">Thalictrum thalictroides</name>
    <name type="common">Rue-anemone</name>
    <name type="synonym">Anemone thalictroides</name>
    <dbReference type="NCBI Taxonomy" id="46969"/>
    <lineage>
        <taxon>Eukaryota</taxon>
        <taxon>Viridiplantae</taxon>
        <taxon>Streptophyta</taxon>
        <taxon>Embryophyta</taxon>
        <taxon>Tracheophyta</taxon>
        <taxon>Spermatophyta</taxon>
        <taxon>Magnoliopsida</taxon>
        <taxon>Ranunculales</taxon>
        <taxon>Ranunculaceae</taxon>
        <taxon>Thalictroideae</taxon>
        <taxon>Thalictrum</taxon>
    </lineage>
</organism>
<dbReference type="GO" id="GO:0000978">
    <property type="term" value="F:RNA polymerase II cis-regulatory region sequence-specific DNA binding"/>
    <property type="evidence" value="ECO:0007669"/>
    <property type="project" value="TreeGrafter"/>
</dbReference>
<feature type="compositionally biased region" description="Polar residues" evidence="6">
    <location>
        <begin position="526"/>
        <end position="545"/>
    </location>
</feature>
<dbReference type="Gene3D" id="4.10.280.10">
    <property type="entry name" value="Helix-loop-helix DNA-binding domain"/>
    <property type="match status" value="1"/>
</dbReference>
<proteinExistence type="predicted"/>
<evidence type="ECO:0000256" key="6">
    <source>
        <dbReference type="SAM" id="MobiDB-lite"/>
    </source>
</evidence>
<feature type="region of interest" description="Disordered" evidence="6">
    <location>
        <begin position="149"/>
        <end position="184"/>
    </location>
</feature>
<dbReference type="AlphaFoldDB" id="A0A7J6VF34"/>
<dbReference type="PROSITE" id="PS50888">
    <property type="entry name" value="BHLH"/>
    <property type="match status" value="1"/>
</dbReference>
<accession>A0A7J6VF34</accession>
<evidence type="ECO:0000256" key="4">
    <source>
        <dbReference type="ARBA" id="ARBA00023163"/>
    </source>
</evidence>
<gene>
    <name evidence="8" type="ORF">FRX31_027585</name>
</gene>
<dbReference type="GO" id="GO:0080147">
    <property type="term" value="P:root hair cell development"/>
    <property type="evidence" value="ECO:0007669"/>
    <property type="project" value="UniProtKB-ARBA"/>
</dbReference>
<keyword evidence="3" id="KW-0238">DNA-binding</keyword>
<evidence type="ECO:0000256" key="1">
    <source>
        <dbReference type="ARBA" id="ARBA00004123"/>
    </source>
</evidence>
<dbReference type="FunFam" id="4.10.280.10:FF:000017">
    <property type="entry name" value="Transcription factor bHLH66"/>
    <property type="match status" value="1"/>
</dbReference>
<evidence type="ECO:0000256" key="2">
    <source>
        <dbReference type="ARBA" id="ARBA00023015"/>
    </source>
</evidence>
<dbReference type="EMBL" id="JABWDY010034267">
    <property type="protein sequence ID" value="KAF5182830.1"/>
    <property type="molecule type" value="Genomic_DNA"/>
</dbReference>
<dbReference type="PANTHER" id="PTHR16223:SF215">
    <property type="entry name" value="OS02G0564700 PROTEIN"/>
    <property type="match status" value="1"/>
</dbReference>
<keyword evidence="2" id="KW-0805">Transcription regulation</keyword>
<protein>
    <submittedName>
        <fullName evidence="8">Transcription factor bhlh</fullName>
    </submittedName>
</protein>
<dbReference type="GO" id="GO:0000981">
    <property type="term" value="F:DNA-binding transcription factor activity, RNA polymerase II-specific"/>
    <property type="evidence" value="ECO:0007669"/>
    <property type="project" value="TreeGrafter"/>
</dbReference>
<evidence type="ECO:0000256" key="5">
    <source>
        <dbReference type="ARBA" id="ARBA00023242"/>
    </source>
</evidence>
<keyword evidence="5" id="KW-0539">Nucleus</keyword>
<dbReference type="GO" id="GO:0046983">
    <property type="term" value="F:protein dimerization activity"/>
    <property type="evidence" value="ECO:0007669"/>
    <property type="project" value="InterPro"/>
</dbReference>
<keyword evidence="9" id="KW-1185">Reference proteome</keyword>
<dbReference type="GO" id="GO:0005634">
    <property type="term" value="C:nucleus"/>
    <property type="evidence" value="ECO:0007669"/>
    <property type="project" value="UniProtKB-SubCell"/>
</dbReference>
<comment type="caution">
    <text evidence="8">The sequence shown here is derived from an EMBL/GenBank/DDBJ whole genome shotgun (WGS) entry which is preliminary data.</text>
</comment>
<keyword evidence="4" id="KW-0804">Transcription</keyword>
<comment type="subcellular location">
    <subcellularLocation>
        <location evidence="1">Nucleus</location>
    </subcellularLocation>
</comment>
<feature type="domain" description="BHLH" evidence="7">
    <location>
        <begin position="321"/>
        <end position="370"/>
    </location>
</feature>
<dbReference type="OrthoDB" id="759159at2759"/>
<dbReference type="SMART" id="SM00353">
    <property type="entry name" value="HLH"/>
    <property type="match status" value="1"/>
</dbReference>
<reference evidence="8 9" key="1">
    <citation type="submission" date="2020-06" db="EMBL/GenBank/DDBJ databases">
        <title>Transcriptomic and genomic resources for Thalictrum thalictroides and T. hernandezii: Facilitating candidate gene discovery in an emerging model plant lineage.</title>
        <authorList>
            <person name="Arias T."/>
            <person name="Riano-Pachon D.M."/>
            <person name="Di Stilio V.S."/>
        </authorList>
    </citation>
    <scope>NUCLEOTIDE SEQUENCE [LARGE SCALE GENOMIC DNA]</scope>
    <source>
        <strain evidence="9">cv. WT478/WT964</strain>
        <tissue evidence="8">Leaves</tissue>
    </source>
</reference>
<dbReference type="InterPro" id="IPR036638">
    <property type="entry name" value="HLH_DNA-bd_sf"/>
</dbReference>